<feature type="compositionally biased region" description="Basic and acidic residues" evidence="1">
    <location>
        <begin position="180"/>
        <end position="192"/>
    </location>
</feature>
<dbReference type="OrthoDB" id="79246at2759"/>
<reference evidence="2 3" key="1">
    <citation type="submission" date="2019-07" db="EMBL/GenBank/DDBJ databases">
        <title>Genomics analysis of Aphanomyces spp. identifies a new class of oomycete effector associated with host adaptation.</title>
        <authorList>
            <person name="Gaulin E."/>
        </authorList>
    </citation>
    <scope>NUCLEOTIDE SEQUENCE [LARGE SCALE GENOMIC DNA]</scope>
    <source>
        <strain evidence="2 3">ATCC 201684</strain>
    </source>
</reference>
<accession>A0A6G0WHX9</accession>
<dbReference type="Proteomes" id="UP000481153">
    <property type="component" value="Unassembled WGS sequence"/>
</dbReference>
<dbReference type="EMBL" id="VJMJ01000207">
    <property type="protein sequence ID" value="KAF0726798.1"/>
    <property type="molecule type" value="Genomic_DNA"/>
</dbReference>
<proteinExistence type="predicted"/>
<dbReference type="AlphaFoldDB" id="A0A6G0WHX9"/>
<keyword evidence="3" id="KW-1185">Reference proteome</keyword>
<evidence type="ECO:0000313" key="3">
    <source>
        <dbReference type="Proteomes" id="UP000481153"/>
    </source>
</evidence>
<protein>
    <submittedName>
        <fullName evidence="2">Uncharacterized protein</fullName>
    </submittedName>
</protein>
<feature type="region of interest" description="Disordered" evidence="1">
    <location>
        <begin position="157"/>
        <end position="205"/>
    </location>
</feature>
<organism evidence="2 3">
    <name type="scientific">Aphanomyces euteiches</name>
    <dbReference type="NCBI Taxonomy" id="100861"/>
    <lineage>
        <taxon>Eukaryota</taxon>
        <taxon>Sar</taxon>
        <taxon>Stramenopiles</taxon>
        <taxon>Oomycota</taxon>
        <taxon>Saprolegniomycetes</taxon>
        <taxon>Saprolegniales</taxon>
        <taxon>Verrucalvaceae</taxon>
        <taxon>Aphanomyces</taxon>
    </lineage>
</organism>
<comment type="caution">
    <text evidence="2">The sequence shown here is derived from an EMBL/GenBank/DDBJ whole genome shotgun (WGS) entry which is preliminary data.</text>
</comment>
<sequence length="205" mass="23705">MDGRAYAVLSSATTYWAETAYTVEQYVAHVNAEDDVIVLDSDLLLCQVFDLDMDDETVDPLPTPPTPTPSAMPSTLELESEWNALNWHRVEYHWFQMQKGDPQRTRMDVSFMKVLWEGMKFPERKVYNSDQVQRLARTTAAMAHFRKTRWLLHAIPDSIPRPTRGVPHELNDTTTPSNSSRRDQQPIRDYAVKKKQPRSPPLVVY</sequence>
<evidence type="ECO:0000313" key="2">
    <source>
        <dbReference type="EMBL" id="KAF0726798.1"/>
    </source>
</evidence>
<evidence type="ECO:0000256" key="1">
    <source>
        <dbReference type="SAM" id="MobiDB-lite"/>
    </source>
</evidence>
<dbReference type="VEuPathDB" id="FungiDB:AeMF1_010313"/>
<name>A0A6G0WHX9_9STRA</name>
<gene>
    <name evidence="2" type="ORF">Ae201684_015054</name>
</gene>